<dbReference type="SUPFAM" id="SSF52833">
    <property type="entry name" value="Thioredoxin-like"/>
    <property type="match status" value="1"/>
</dbReference>
<feature type="region of interest" description="Disordered" evidence="1">
    <location>
        <begin position="430"/>
        <end position="452"/>
    </location>
</feature>
<proteinExistence type="predicted"/>
<dbReference type="AlphaFoldDB" id="A0A4R1XN87"/>
<organism evidence="2 3">
    <name type="scientific">Acinetobacter calcoaceticus</name>
    <dbReference type="NCBI Taxonomy" id="471"/>
    <lineage>
        <taxon>Bacteria</taxon>
        <taxon>Pseudomonadati</taxon>
        <taxon>Pseudomonadota</taxon>
        <taxon>Gammaproteobacteria</taxon>
        <taxon>Moraxellales</taxon>
        <taxon>Moraxellaceae</taxon>
        <taxon>Acinetobacter</taxon>
        <taxon>Acinetobacter calcoaceticus/baumannii complex</taxon>
    </lineage>
</organism>
<sequence length="452" mass="53092">MSLLRRWFDPIRSRWFYQKPSRQAVLSTDDGLSIYLRLDDVYSYLAVQQLPQLDDLLSDEIKPLKVVISDVSAEPPNGMSELQWGNYCLNDAKILAIQHRFGFDDEKPELPSAEALKQAETILRHTPLTGQNFLYLLEDVFHMLWQQQYGKLRTLYVMACKHHKPQNFPDRVFDHTPVLSSYFEFGGRQYQAVDDLLRLTRRLRQQKLLTDPPIFLINHIEWREHILNDAEELADIQAMHPELDLYIALEDPISWLLLAYIKEQLADYYNIQLNVYPLSYRGRDFFDWSLASRLSKRTEVAFTPFCRPTAEATLNMARLYYSVPIEQRMDAIHQLLEAVWTDAKDLSFKAHFQQMQQRLGIEQLAEIDVVDILNQNDAQCNAKLQPDLPVLELRIGGKQFVFNSLYRVWMLESIFSNVLEQKYKIENDAGHHHGTEQQDPENSDEFYSKREM</sequence>
<protein>
    <submittedName>
        <fullName evidence="2">Uncharacterized protein</fullName>
    </submittedName>
</protein>
<dbReference type="Proteomes" id="UP000294963">
    <property type="component" value="Unassembled WGS sequence"/>
</dbReference>
<name>A0A4R1XN87_ACICA</name>
<keyword evidence="3" id="KW-1185">Reference proteome</keyword>
<dbReference type="InterPro" id="IPR036249">
    <property type="entry name" value="Thioredoxin-like_sf"/>
</dbReference>
<dbReference type="EMBL" id="SLVJ01000016">
    <property type="protein sequence ID" value="TCM65076.1"/>
    <property type="molecule type" value="Genomic_DNA"/>
</dbReference>
<evidence type="ECO:0000313" key="2">
    <source>
        <dbReference type="EMBL" id="TCM65076.1"/>
    </source>
</evidence>
<gene>
    <name evidence="2" type="ORF">EC844_11639</name>
</gene>
<evidence type="ECO:0000313" key="3">
    <source>
        <dbReference type="Proteomes" id="UP000294963"/>
    </source>
</evidence>
<evidence type="ECO:0000256" key="1">
    <source>
        <dbReference type="SAM" id="MobiDB-lite"/>
    </source>
</evidence>
<reference evidence="2 3" key="1">
    <citation type="submission" date="2019-03" db="EMBL/GenBank/DDBJ databases">
        <title>Genomic analyses of the natural microbiome of Caenorhabditis elegans.</title>
        <authorList>
            <person name="Samuel B."/>
        </authorList>
    </citation>
    <scope>NUCLEOTIDE SEQUENCE [LARGE SCALE GENOMIC DNA]</scope>
    <source>
        <strain evidence="2 3">JUb89</strain>
    </source>
</reference>
<dbReference type="OrthoDB" id="6707191at2"/>
<accession>A0A4R1XN87</accession>
<comment type="caution">
    <text evidence="2">The sequence shown here is derived from an EMBL/GenBank/DDBJ whole genome shotgun (WGS) entry which is preliminary data.</text>
</comment>